<dbReference type="RefSeq" id="WP_106290514.1">
    <property type="nucleotide sequence ID" value="NZ_PVTH01000001.1"/>
</dbReference>
<feature type="transmembrane region" description="Helical" evidence="7">
    <location>
        <begin position="66"/>
        <end position="87"/>
    </location>
</feature>
<dbReference type="EMBL" id="PVTH01000001">
    <property type="protein sequence ID" value="PRY55245.1"/>
    <property type="molecule type" value="Genomic_DNA"/>
</dbReference>
<organism evidence="10 11">
    <name type="scientific">Arcticibacter pallidicorallinus</name>
    <dbReference type="NCBI Taxonomy" id="1259464"/>
    <lineage>
        <taxon>Bacteria</taxon>
        <taxon>Pseudomonadati</taxon>
        <taxon>Bacteroidota</taxon>
        <taxon>Sphingobacteriia</taxon>
        <taxon>Sphingobacteriales</taxon>
        <taxon>Sphingobacteriaceae</taxon>
        <taxon>Arcticibacter</taxon>
    </lineage>
</organism>
<evidence type="ECO:0000259" key="9">
    <source>
        <dbReference type="Pfam" id="PF20730"/>
    </source>
</evidence>
<keyword evidence="11" id="KW-1185">Reference proteome</keyword>
<keyword evidence="6 7" id="KW-0472">Membrane</keyword>
<keyword evidence="4 7" id="KW-0812">Transmembrane</keyword>
<evidence type="ECO:0000256" key="2">
    <source>
        <dbReference type="ARBA" id="ARBA00006448"/>
    </source>
</evidence>
<dbReference type="Gene3D" id="3.30.240.20">
    <property type="entry name" value="bsu07140 like domains"/>
    <property type="match status" value="1"/>
</dbReference>
<name>A0A2T0UBC9_9SPHI</name>
<dbReference type="Proteomes" id="UP000238034">
    <property type="component" value="Unassembled WGS sequence"/>
</dbReference>
<comment type="subcellular location">
    <subcellularLocation>
        <location evidence="1">Cell membrane</location>
        <topology evidence="1">Multi-pass membrane protein</topology>
    </subcellularLocation>
</comment>
<dbReference type="InterPro" id="IPR007353">
    <property type="entry name" value="DUF421"/>
</dbReference>
<sequence length="174" mass="19843">MEKLLFKDWESLWHILFCAVISYLSLFLFIRISGKRTLAKLNAFDFVVTVTLGSTLSSMILAKVTIAEGAVALIVIIVLQYLLAWLAKESPIMEKAINSSPTLLFYDGKFLEEPMKKEVITREEIYAEIRKFRIERMEDVKAVVMELNGEITVVKRTPPGSDHTSLEDLDVEEK</sequence>
<feature type="transmembrane region" description="Helical" evidence="7">
    <location>
        <begin position="12"/>
        <end position="30"/>
    </location>
</feature>
<reference evidence="10 11" key="1">
    <citation type="submission" date="2018-03" db="EMBL/GenBank/DDBJ databases">
        <title>Genomic Encyclopedia of Type Strains, Phase III (KMG-III): the genomes of soil and plant-associated and newly described type strains.</title>
        <authorList>
            <person name="Whitman W."/>
        </authorList>
    </citation>
    <scope>NUCLEOTIDE SEQUENCE [LARGE SCALE GENOMIC DNA]</scope>
    <source>
        <strain evidence="10 11">CGMCC 1.9313</strain>
    </source>
</reference>
<keyword evidence="5 7" id="KW-1133">Transmembrane helix</keyword>
<comment type="caution">
    <text evidence="10">The sequence shown here is derived from an EMBL/GenBank/DDBJ whole genome shotgun (WGS) entry which is preliminary data.</text>
</comment>
<dbReference type="InterPro" id="IPR048454">
    <property type="entry name" value="YetF_N"/>
</dbReference>
<keyword evidence="3" id="KW-1003">Cell membrane</keyword>
<evidence type="ECO:0000313" key="11">
    <source>
        <dbReference type="Proteomes" id="UP000238034"/>
    </source>
</evidence>
<dbReference type="Pfam" id="PF20730">
    <property type="entry name" value="YetF_N"/>
    <property type="match status" value="1"/>
</dbReference>
<accession>A0A2T0UBC9</accession>
<evidence type="ECO:0000256" key="5">
    <source>
        <dbReference type="ARBA" id="ARBA00022989"/>
    </source>
</evidence>
<evidence type="ECO:0000256" key="7">
    <source>
        <dbReference type="SAM" id="Phobius"/>
    </source>
</evidence>
<dbReference type="GO" id="GO:0005886">
    <property type="term" value="C:plasma membrane"/>
    <property type="evidence" value="ECO:0007669"/>
    <property type="project" value="UniProtKB-SubCell"/>
</dbReference>
<dbReference type="PANTHER" id="PTHR34582:SF6">
    <property type="entry name" value="UPF0702 TRANSMEMBRANE PROTEIN YCAP"/>
    <property type="match status" value="1"/>
</dbReference>
<dbReference type="Pfam" id="PF04239">
    <property type="entry name" value="DUF421"/>
    <property type="match status" value="1"/>
</dbReference>
<gene>
    <name evidence="10" type="ORF">B0I27_101214</name>
</gene>
<proteinExistence type="inferred from homology"/>
<feature type="domain" description="YetF-like N-terminal transmembrane" evidence="9">
    <location>
        <begin position="19"/>
        <end position="86"/>
    </location>
</feature>
<evidence type="ECO:0000256" key="1">
    <source>
        <dbReference type="ARBA" id="ARBA00004651"/>
    </source>
</evidence>
<evidence type="ECO:0000256" key="4">
    <source>
        <dbReference type="ARBA" id="ARBA00022692"/>
    </source>
</evidence>
<comment type="similarity">
    <text evidence="2">Belongs to the UPF0702 family.</text>
</comment>
<dbReference type="PANTHER" id="PTHR34582">
    <property type="entry name" value="UPF0702 TRANSMEMBRANE PROTEIN YCAP"/>
    <property type="match status" value="1"/>
</dbReference>
<dbReference type="InterPro" id="IPR023090">
    <property type="entry name" value="UPF0702_alpha/beta_dom_sf"/>
</dbReference>
<evidence type="ECO:0000256" key="6">
    <source>
        <dbReference type="ARBA" id="ARBA00023136"/>
    </source>
</evidence>
<feature type="domain" description="YetF C-terminal" evidence="8">
    <location>
        <begin position="92"/>
        <end position="157"/>
    </location>
</feature>
<evidence type="ECO:0000256" key="3">
    <source>
        <dbReference type="ARBA" id="ARBA00022475"/>
    </source>
</evidence>
<dbReference type="OrthoDB" id="9793799at2"/>
<dbReference type="AlphaFoldDB" id="A0A2T0UBC9"/>
<protein>
    <submittedName>
        <fullName evidence="10">Uncharacterized membrane protein YcaP (DUF421 family)</fullName>
    </submittedName>
</protein>
<evidence type="ECO:0000313" key="10">
    <source>
        <dbReference type="EMBL" id="PRY55245.1"/>
    </source>
</evidence>
<evidence type="ECO:0000259" key="8">
    <source>
        <dbReference type="Pfam" id="PF04239"/>
    </source>
</evidence>